<proteinExistence type="predicted"/>
<dbReference type="AlphaFoldDB" id="A0A7W8HLR8"/>
<keyword evidence="2" id="KW-0862">Zinc</keyword>
<keyword evidence="1" id="KW-0963">Cytoplasm</keyword>
<dbReference type="Gene3D" id="1.10.287.480">
    <property type="entry name" value="helix hairpin bin"/>
    <property type="match status" value="1"/>
</dbReference>
<dbReference type="GO" id="GO:0005737">
    <property type="term" value="C:cytoplasm"/>
    <property type="evidence" value="ECO:0007669"/>
    <property type="project" value="InterPro"/>
</dbReference>
<sequence>MSDSLRRFLLQGAPVRGEIVSLDDAWLEVVNRHELPDSVRDRLGELSAAALLLAATLKFDGSLVLQIHGDGPVALFVVECDADGDYRATVKLREEAPTPADDASLRELVDVEGKGRFVVTLVPGSPAPGRQPYQGIVPFEGNSVSMVLEHYMARSEQLPTRMWLAADGRRAVGLLLQRMPSTGGTATVAPPAAETPIDDDDAWNRMQQLADTITRGELLRLAPEHVIRRLFWQEPLHAFDERQCRFACTCTRDKVASMLRMLGEEEVEGIVAERGAVEVRCEFCNLPYLFDRVDCAELFVPGVSGPGPSLLQ</sequence>
<name>A0A7W8HLR8_9BURK</name>
<keyword evidence="5" id="KW-0676">Redox-active center</keyword>
<dbReference type="PIRSF" id="PIRSF005261">
    <property type="entry name" value="Heat_shock_Hsp33"/>
    <property type="match status" value="1"/>
</dbReference>
<evidence type="ECO:0000256" key="3">
    <source>
        <dbReference type="ARBA" id="ARBA00023157"/>
    </source>
</evidence>
<evidence type="ECO:0000313" key="6">
    <source>
        <dbReference type="EMBL" id="MBB5273711.1"/>
    </source>
</evidence>
<evidence type="ECO:0000256" key="2">
    <source>
        <dbReference type="ARBA" id="ARBA00022833"/>
    </source>
</evidence>
<dbReference type="Proteomes" id="UP000532440">
    <property type="component" value="Unassembled WGS sequence"/>
</dbReference>
<dbReference type="SUPFAM" id="SSF64397">
    <property type="entry name" value="Hsp33 domain"/>
    <property type="match status" value="1"/>
</dbReference>
<dbReference type="InterPro" id="IPR023212">
    <property type="entry name" value="Hsp33_helix_hairpin_bin_dom_sf"/>
</dbReference>
<dbReference type="RefSeq" id="WP_183970580.1">
    <property type="nucleotide sequence ID" value="NZ_BAABEW010000013.1"/>
</dbReference>
<evidence type="ECO:0000256" key="4">
    <source>
        <dbReference type="ARBA" id="ARBA00023186"/>
    </source>
</evidence>
<dbReference type="PANTHER" id="PTHR30111:SF1">
    <property type="entry name" value="33 KDA CHAPERONIN"/>
    <property type="match status" value="1"/>
</dbReference>
<accession>A0A7W8HLR8</accession>
<keyword evidence="7" id="KW-1185">Reference proteome</keyword>
<dbReference type="CDD" id="cd00498">
    <property type="entry name" value="Hsp33"/>
    <property type="match status" value="1"/>
</dbReference>
<comment type="caution">
    <text evidence="6">The sequence shown here is derived from an EMBL/GenBank/DDBJ whole genome shotgun (WGS) entry which is preliminary data.</text>
</comment>
<dbReference type="Gene3D" id="3.55.30.10">
    <property type="entry name" value="Hsp33 domain"/>
    <property type="match status" value="1"/>
</dbReference>
<dbReference type="GO" id="GO:0051082">
    <property type="term" value="F:unfolded protein binding"/>
    <property type="evidence" value="ECO:0007669"/>
    <property type="project" value="InterPro"/>
</dbReference>
<evidence type="ECO:0000313" key="7">
    <source>
        <dbReference type="Proteomes" id="UP000532440"/>
    </source>
</evidence>
<dbReference type="Pfam" id="PF01430">
    <property type="entry name" value="HSP33"/>
    <property type="match status" value="1"/>
</dbReference>
<evidence type="ECO:0000256" key="5">
    <source>
        <dbReference type="ARBA" id="ARBA00023284"/>
    </source>
</evidence>
<keyword evidence="4" id="KW-0143">Chaperone</keyword>
<organism evidence="6 7">
    <name type="scientific">Quisquiliibacterium transsilvanicum</name>
    <dbReference type="NCBI Taxonomy" id="1549638"/>
    <lineage>
        <taxon>Bacteria</taxon>
        <taxon>Pseudomonadati</taxon>
        <taxon>Pseudomonadota</taxon>
        <taxon>Betaproteobacteria</taxon>
        <taxon>Burkholderiales</taxon>
        <taxon>Burkholderiaceae</taxon>
        <taxon>Quisquiliibacterium</taxon>
    </lineage>
</organism>
<dbReference type="SUPFAM" id="SSF118352">
    <property type="entry name" value="HSP33 redox switch-like"/>
    <property type="match status" value="1"/>
</dbReference>
<dbReference type="InterPro" id="IPR016154">
    <property type="entry name" value="Heat_shock_Hsp33_C"/>
</dbReference>
<dbReference type="EMBL" id="JACHGB010000008">
    <property type="protein sequence ID" value="MBB5273711.1"/>
    <property type="molecule type" value="Genomic_DNA"/>
</dbReference>
<dbReference type="InterPro" id="IPR000397">
    <property type="entry name" value="Heat_shock_Hsp33"/>
</dbReference>
<keyword evidence="3" id="KW-1015">Disulfide bond</keyword>
<evidence type="ECO:0000256" key="1">
    <source>
        <dbReference type="ARBA" id="ARBA00022490"/>
    </source>
</evidence>
<gene>
    <name evidence="6" type="ORF">HNQ70_003742</name>
</gene>
<dbReference type="GO" id="GO:0042026">
    <property type="term" value="P:protein refolding"/>
    <property type="evidence" value="ECO:0007669"/>
    <property type="project" value="TreeGrafter"/>
</dbReference>
<protein>
    <submittedName>
        <fullName evidence="6">Molecular chaperone Hsp33</fullName>
    </submittedName>
</protein>
<dbReference type="GO" id="GO:0044183">
    <property type="term" value="F:protein folding chaperone"/>
    <property type="evidence" value="ECO:0007669"/>
    <property type="project" value="TreeGrafter"/>
</dbReference>
<reference evidence="6 7" key="1">
    <citation type="submission" date="2020-08" db="EMBL/GenBank/DDBJ databases">
        <title>Genomic Encyclopedia of Type Strains, Phase IV (KMG-IV): sequencing the most valuable type-strain genomes for metagenomic binning, comparative biology and taxonomic classification.</title>
        <authorList>
            <person name="Goeker M."/>
        </authorList>
    </citation>
    <scope>NUCLEOTIDE SEQUENCE [LARGE SCALE GENOMIC DNA]</scope>
    <source>
        <strain evidence="6 7">DSM 29781</strain>
    </source>
</reference>
<dbReference type="InterPro" id="IPR016153">
    <property type="entry name" value="Heat_shock_Hsp33_N"/>
</dbReference>
<dbReference type="PANTHER" id="PTHR30111">
    <property type="entry name" value="33 KDA CHAPERONIN"/>
    <property type="match status" value="1"/>
</dbReference>
<dbReference type="Gene3D" id="3.90.1280.10">
    <property type="entry name" value="HSP33 redox switch-like"/>
    <property type="match status" value="1"/>
</dbReference>